<dbReference type="Pfam" id="PF12710">
    <property type="entry name" value="HAD"/>
    <property type="match status" value="1"/>
</dbReference>
<dbReference type="GO" id="GO:0016787">
    <property type="term" value="F:hydrolase activity"/>
    <property type="evidence" value="ECO:0007669"/>
    <property type="project" value="UniProtKB-KW"/>
</dbReference>
<dbReference type="InterPro" id="IPR036412">
    <property type="entry name" value="HAD-like_sf"/>
</dbReference>
<dbReference type="SUPFAM" id="SSF56784">
    <property type="entry name" value="HAD-like"/>
    <property type="match status" value="1"/>
</dbReference>
<dbReference type="PANTHER" id="PTHR43344:SF14">
    <property type="entry name" value="HAD-IB FAMILY HYDROLASE"/>
    <property type="match status" value="1"/>
</dbReference>
<dbReference type="InterPro" id="IPR023214">
    <property type="entry name" value="HAD_sf"/>
</dbReference>
<protein>
    <submittedName>
        <fullName evidence="1">HAD-IB family hydrolase</fullName>
    </submittedName>
</protein>
<dbReference type="CDD" id="cd02612">
    <property type="entry name" value="HAD_PGPPase"/>
    <property type="match status" value="1"/>
</dbReference>
<organism evidence="1 2">
    <name type="scientific">Marichromatium bheemlicum</name>
    <dbReference type="NCBI Taxonomy" id="365339"/>
    <lineage>
        <taxon>Bacteria</taxon>
        <taxon>Pseudomonadati</taxon>
        <taxon>Pseudomonadota</taxon>
        <taxon>Gammaproteobacteria</taxon>
        <taxon>Chromatiales</taxon>
        <taxon>Chromatiaceae</taxon>
        <taxon>Marichromatium</taxon>
    </lineage>
</organism>
<comment type="caution">
    <text evidence="1">The sequence shown here is derived from an EMBL/GenBank/DDBJ whole genome shotgun (WGS) entry which is preliminary data.</text>
</comment>
<proteinExistence type="predicted"/>
<dbReference type="PANTHER" id="PTHR43344">
    <property type="entry name" value="PHOSPHOSERINE PHOSPHATASE"/>
    <property type="match status" value="1"/>
</dbReference>
<dbReference type="Proteomes" id="UP000740754">
    <property type="component" value="Unassembled WGS sequence"/>
</dbReference>
<dbReference type="RefSeq" id="WP_168667857.1">
    <property type="nucleotide sequence ID" value="NZ_JAAXKX010000006.1"/>
</dbReference>
<keyword evidence="1" id="KW-0378">Hydrolase</keyword>
<keyword evidence="2" id="KW-1185">Reference proteome</keyword>
<dbReference type="InterPro" id="IPR006385">
    <property type="entry name" value="HAD_hydro_SerB1"/>
</dbReference>
<dbReference type="InterPro" id="IPR050582">
    <property type="entry name" value="HAD-like_SerB"/>
</dbReference>
<dbReference type="NCBIfam" id="TIGR01490">
    <property type="entry name" value="HAD-SF-IB-hyp1"/>
    <property type="match status" value="1"/>
</dbReference>
<name>A0ABX1I5M8_9GAMM</name>
<dbReference type="NCBIfam" id="TIGR01488">
    <property type="entry name" value="HAD-SF-IB"/>
    <property type="match status" value="1"/>
</dbReference>
<reference evidence="1 2" key="1">
    <citation type="submission" date="2020-04" db="EMBL/GenBank/DDBJ databases">
        <title>Draft Whole-Genome sequence of Marichromatium bheemlicum DSM 18632, type strain.</title>
        <authorList>
            <person name="Kyndt J.A."/>
            <person name="Meyer T.E."/>
        </authorList>
    </citation>
    <scope>NUCLEOTIDE SEQUENCE [LARGE SCALE GENOMIC DNA]</scope>
    <source>
        <strain evidence="1 2">DSM 18632</strain>
    </source>
</reference>
<gene>
    <name evidence="1" type="ORF">HF203_06590</name>
</gene>
<evidence type="ECO:0000313" key="2">
    <source>
        <dbReference type="Proteomes" id="UP000740754"/>
    </source>
</evidence>
<accession>A0ABX1I5M8</accession>
<dbReference type="Gene3D" id="3.40.50.1000">
    <property type="entry name" value="HAD superfamily/HAD-like"/>
    <property type="match status" value="1"/>
</dbReference>
<sequence length="213" mass="24243">MSQNHASSTRPAAFFDFDGTLTTGDTLMPFLKFVVGTPAYYTKLALVSPVIASYFSKLLRNDIAKQLVLKQYLAGYHIADLFERGQHFSEEVIPKMLRPEGMERLRWHQQQGHDCVLVSASLDAYLNAWAKQEGFSDVICTSLSIDINGIASGKIQGKNCYGEEKLRRLKEWQKEYSPVEKFGYGDTKSDISFLNHLDKGYLWKKKTKKFSPI</sequence>
<dbReference type="EMBL" id="JAAXKX010000006">
    <property type="protein sequence ID" value="NKN32885.1"/>
    <property type="molecule type" value="Genomic_DNA"/>
</dbReference>
<dbReference type="Gene3D" id="1.20.1440.100">
    <property type="entry name" value="SG protein - dephosphorylation function"/>
    <property type="match status" value="1"/>
</dbReference>
<evidence type="ECO:0000313" key="1">
    <source>
        <dbReference type="EMBL" id="NKN32885.1"/>
    </source>
</evidence>